<proteinExistence type="predicted"/>
<gene>
    <name evidence="1" type="ORF">PIBRA_LOCUS8081</name>
</gene>
<protein>
    <submittedName>
        <fullName evidence="1">Uncharacterized protein</fullName>
    </submittedName>
</protein>
<reference evidence="1" key="1">
    <citation type="submission" date="2022-05" db="EMBL/GenBank/DDBJ databases">
        <authorList>
            <person name="Okamura Y."/>
        </authorList>
    </citation>
    <scope>NUCLEOTIDE SEQUENCE</scope>
</reference>
<comment type="caution">
    <text evidence="1">The sequence shown here is derived from an EMBL/GenBank/DDBJ whole genome shotgun (WGS) entry which is preliminary data.</text>
</comment>
<keyword evidence="2" id="KW-1185">Reference proteome</keyword>
<name>A0A9P0XB80_PIEBR</name>
<sequence length="83" mass="9158">MIVFVAAVCKKHRFGEVAPAGGVHRGFRCVVLLQARGAAPRAARALVARWMRLAQVALGFLRLRSDRCKELITFPNYFGATCI</sequence>
<accession>A0A9P0XB80</accession>
<evidence type="ECO:0000313" key="1">
    <source>
        <dbReference type="EMBL" id="CAH4031599.1"/>
    </source>
</evidence>
<organism evidence="1 2">
    <name type="scientific">Pieris brassicae</name>
    <name type="common">White butterfly</name>
    <name type="synonym">Large white butterfly</name>
    <dbReference type="NCBI Taxonomy" id="7116"/>
    <lineage>
        <taxon>Eukaryota</taxon>
        <taxon>Metazoa</taxon>
        <taxon>Ecdysozoa</taxon>
        <taxon>Arthropoda</taxon>
        <taxon>Hexapoda</taxon>
        <taxon>Insecta</taxon>
        <taxon>Pterygota</taxon>
        <taxon>Neoptera</taxon>
        <taxon>Endopterygota</taxon>
        <taxon>Lepidoptera</taxon>
        <taxon>Glossata</taxon>
        <taxon>Ditrysia</taxon>
        <taxon>Papilionoidea</taxon>
        <taxon>Pieridae</taxon>
        <taxon>Pierinae</taxon>
        <taxon>Pieris</taxon>
    </lineage>
</organism>
<dbReference type="EMBL" id="CALOZG010000016">
    <property type="protein sequence ID" value="CAH4031599.1"/>
    <property type="molecule type" value="Genomic_DNA"/>
</dbReference>
<dbReference type="Proteomes" id="UP001152562">
    <property type="component" value="Unassembled WGS sequence"/>
</dbReference>
<evidence type="ECO:0000313" key="2">
    <source>
        <dbReference type="Proteomes" id="UP001152562"/>
    </source>
</evidence>
<dbReference type="AlphaFoldDB" id="A0A9P0XB80"/>